<sequence length="337" mass="38039">MISAQTSASTPFATLSPDTLLDAIDSLGLRTDGRLAALNSFENRVYQVGIDDAQPLIAKFYRPARWSDAAILEEHAFTRSLAEAELPVAAPLEFAGNTLHHHGDFRFALYPKLRGRAPEFDNNEALTWMGRFISRIHAIGELASFAERPALSVARLGDDSQAWLSAHALIPPELLDAWQGTVERAMGHVRSCFAQTGSFRHLRIHGDCHGGNVLWADDGPWFVDFDDTCMGPAIQDLWLLLSGDRDSMSRQLGAVLRGYRQFRDFDNRELQLIEALRTLRLIHYAAWIARRWDDPAFPVAFPWFGTPRYWQDRILELKEQIAAMEEEPLVPAGLDWE</sequence>
<feature type="binding site" evidence="11">
    <location>
        <position position="224"/>
    </location>
    <ligand>
        <name>Mg(2+)</name>
        <dbReference type="ChEBI" id="CHEBI:18420"/>
    </ligand>
</feature>
<dbReference type="InterPro" id="IPR032882">
    <property type="entry name" value="SrkA/RdoA"/>
</dbReference>
<evidence type="ECO:0000256" key="5">
    <source>
        <dbReference type="ARBA" id="ARBA00022723"/>
    </source>
</evidence>
<keyword evidence="4 11" id="KW-0808">Transferase</keyword>
<dbReference type="PANTHER" id="PTHR39573">
    <property type="entry name" value="STRESS RESPONSE KINASE A"/>
    <property type="match status" value="1"/>
</dbReference>
<comment type="catalytic activity">
    <reaction evidence="11">
        <text>L-seryl-[protein] + ATP = O-phospho-L-seryl-[protein] + ADP + H(+)</text>
        <dbReference type="Rhea" id="RHEA:17989"/>
        <dbReference type="Rhea" id="RHEA-COMP:9863"/>
        <dbReference type="Rhea" id="RHEA-COMP:11604"/>
        <dbReference type="ChEBI" id="CHEBI:15378"/>
        <dbReference type="ChEBI" id="CHEBI:29999"/>
        <dbReference type="ChEBI" id="CHEBI:30616"/>
        <dbReference type="ChEBI" id="CHEBI:83421"/>
        <dbReference type="ChEBI" id="CHEBI:456216"/>
        <dbReference type="EC" id="2.7.11.1"/>
    </reaction>
</comment>
<dbReference type="Pfam" id="PF01636">
    <property type="entry name" value="APH"/>
    <property type="match status" value="1"/>
</dbReference>
<feature type="active site" evidence="11">
    <location>
        <position position="224"/>
    </location>
</feature>
<dbReference type="Gene3D" id="3.30.200.70">
    <property type="match status" value="1"/>
</dbReference>
<evidence type="ECO:0000256" key="10">
    <source>
        <dbReference type="ARBA" id="ARBA00023016"/>
    </source>
</evidence>
<comment type="similarity">
    <text evidence="11">Belongs to the SrkA/RdoA protein kinase family.</text>
</comment>
<feature type="binding site" evidence="11">
    <location>
        <position position="212"/>
    </location>
    <ligand>
        <name>Mg(2+)</name>
        <dbReference type="ChEBI" id="CHEBI:18420"/>
    </ligand>
</feature>
<evidence type="ECO:0000256" key="4">
    <source>
        <dbReference type="ARBA" id="ARBA00022679"/>
    </source>
</evidence>
<name>A0ABU6K991_9RHOO</name>
<keyword evidence="14" id="KW-1185">Reference proteome</keyword>
<dbReference type="Gene3D" id="1.20.1270.170">
    <property type="match status" value="1"/>
</dbReference>
<keyword evidence="8 11" id="KW-0067">ATP-binding</keyword>
<evidence type="ECO:0000256" key="1">
    <source>
        <dbReference type="ARBA" id="ARBA00022490"/>
    </source>
</evidence>
<feature type="site" description="ATP" evidence="11">
    <location>
        <position position="40"/>
    </location>
</feature>
<dbReference type="Gene3D" id="1.10.510.10">
    <property type="entry name" value="Transferase(Phosphotransferase) domain 1"/>
    <property type="match status" value="1"/>
</dbReference>
<keyword evidence="7 11" id="KW-0418">Kinase</keyword>
<evidence type="ECO:0000256" key="11">
    <source>
        <dbReference type="HAMAP-Rule" id="MF_01497"/>
    </source>
</evidence>
<keyword evidence="6 11" id="KW-0547">Nucleotide-binding</keyword>
<proteinExistence type="inferred from homology"/>
<gene>
    <name evidence="11" type="primary">srkA</name>
    <name evidence="13" type="ORF">VVD49_20780</name>
</gene>
<dbReference type="NCBIfam" id="NF008738">
    <property type="entry name" value="PRK11768.1"/>
    <property type="match status" value="1"/>
</dbReference>
<evidence type="ECO:0000256" key="8">
    <source>
        <dbReference type="ARBA" id="ARBA00022840"/>
    </source>
</evidence>
<keyword evidence="5 11" id="KW-0479">Metal-binding</keyword>
<evidence type="ECO:0000313" key="14">
    <source>
        <dbReference type="Proteomes" id="UP001331561"/>
    </source>
</evidence>
<keyword evidence="1 11" id="KW-0963">Cytoplasm</keyword>
<keyword evidence="2 11" id="KW-0723">Serine/threonine-protein kinase</keyword>
<reference evidence="13 14" key="1">
    <citation type="submission" date="2024-01" db="EMBL/GenBank/DDBJ databases">
        <title>Uliginosibacterium soil sp. nov.</title>
        <authorList>
            <person name="Lv Y."/>
        </authorList>
    </citation>
    <scope>NUCLEOTIDE SEQUENCE [LARGE SCALE GENOMIC DNA]</scope>
    <source>
        <strain evidence="13 14">H3</strain>
    </source>
</reference>
<evidence type="ECO:0000256" key="6">
    <source>
        <dbReference type="ARBA" id="ARBA00022741"/>
    </source>
</evidence>
<dbReference type="PANTHER" id="PTHR39573:SF1">
    <property type="entry name" value="STRESS RESPONSE KINASE A"/>
    <property type="match status" value="1"/>
</dbReference>
<dbReference type="InterPro" id="IPR011009">
    <property type="entry name" value="Kinase-like_dom_sf"/>
</dbReference>
<comment type="catalytic activity">
    <reaction evidence="11">
        <text>L-threonyl-[protein] + ATP = O-phospho-L-threonyl-[protein] + ADP + H(+)</text>
        <dbReference type="Rhea" id="RHEA:46608"/>
        <dbReference type="Rhea" id="RHEA-COMP:11060"/>
        <dbReference type="Rhea" id="RHEA-COMP:11605"/>
        <dbReference type="ChEBI" id="CHEBI:15378"/>
        <dbReference type="ChEBI" id="CHEBI:30013"/>
        <dbReference type="ChEBI" id="CHEBI:30616"/>
        <dbReference type="ChEBI" id="CHEBI:61977"/>
        <dbReference type="ChEBI" id="CHEBI:456216"/>
        <dbReference type="EC" id="2.7.11.1"/>
    </reaction>
</comment>
<evidence type="ECO:0000313" key="13">
    <source>
        <dbReference type="EMBL" id="MEC5388182.1"/>
    </source>
</evidence>
<dbReference type="SUPFAM" id="SSF56112">
    <property type="entry name" value="Protein kinase-like (PK-like)"/>
    <property type="match status" value="1"/>
</dbReference>
<feature type="active site" description="Proton acceptor" evidence="11">
    <location>
        <position position="207"/>
    </location>
</feature>
<feature type="domain" description="Aminoglycoside phosphotransferase" evidence="12">
    <location>
        <begin position="39"/>
        <end position="265"/>
    </location>
</feature>
<dbReference type="HAMAP" id="MF_01497">
    <property type="entry name" value="SrkA_kinase"/>
    <property type="match status" value="1"/>
</dbReference>
<dbReference type="InterPro" id="IPR002575">
    <property type="entry name" value="Aminoglycoside_PTrfase"/>
</dbReference>
<evidence type="ECO:0000256" key="7">
    <source>
        <dbReference type="ARBA" id="ARBA00022777"/>
    </source>
</evidence>
<evidence type="ECO:0000256" key="3">
    <source>
        <dbReference type="ARBA" id="ARBA00022553"/>
    </source>
</evidence>
<dbReference type="EC" id="2.7.11.1" evidence="11"/>
<dbReference type="GO" id="GO:0004674">
    <property type="term" value="F:protein serine/threonine kinase activity"/>
    <property type="evidence" value="ECO:0007669"/>
    <property type="project" value="UniProtKB-KW"/>
</dbReference>
<accession>A0ABU6K991</accession>
<dbReference type="EMBL" id="JAYXHS010000005">
    <property type="protein sequence ID" value="MEC5388182.1"/>
    <property type="molecule type" value="Genomic_DNA"/>
</dbReference>
<evidence type="ECO:0000259" key="12">
    <source>
        <dbReference type="Pfam" id="PF01636"/>
    </source>
</evidence>
<keyword evidence="10 11" id="KW-0346">Stress response</keyword>
<evidence type="ECO:0000256" key="2">
    <source>
        <dbReference type="ARBA" id="ARBA00022527"/>
    </source>
</evidence>
<protein>
    <recommendedName>
        <fullName evidence="11">Stress response kinase A</fullName>
        <ecNumber evidence="11">2.7.11.1</ecNumber>
    </recommendedName>
    <alternativeName>
        <fullName evidence="11">Serine/threonine-protein kinase SrkA</fullName>
    </alternativeName>
</protein>
<comment type="subunit">
    <text evidence="11">Monomer.</text>
</comment>
<comment type="cofactor">
    <cofactor evidence="11">
        <name>Mg(2+)</name>
        <dbReference type="ChEBI" id="CHEBI:18420"/>
    </cofactor>
</comment>
<comment type="caution">
    <text evidence="13">The sequence shown here is derived from an EMBL/GenBank/DDBJ whole genome shotgun (WGS) entry which is preliminary data.</text>
</comment>
<comment type="function">
    <text evidence="11">A protein kinase that phosphorylates Ser and Thr residues. Probably acts to suppress the effects of stress linked to accumulation of reactive oxygen species. Probably involved in the extracytoplasmic stress response.</text>
</comment>
<evidence type="ECO:0000256" key="9">
    <source>
        <dbReference type="ARBA" id="ARBA00022842"/>
    </source>
</evidence>
<organism evidence="13 14">
    <name type="scientific">Uliginosibacterium silvisoli</name>
    <dbReference type="NCBI Taxonomy" id="3114758"/>
    <lineage>
        <taxon>Bacteria</taxon>
        <taxon>Pseudomonadati</taxon>
        <taxon>Pseudomonadota</taxon>
        <taxon>Betaproteobacteria</taxon>
        <taxon>Rhodocyclales</taxon>
        <taxon>Zoogloeaceae</taxon>
        <taxon>Uliginosibacterium</taxon>
    </lineage>
</organism>
<keyword evidence="3 11" id="KW-0597">Phosphoprotein</keyword>
<dbReference type="Proteomes" id="UP001331561">
    <property type="component" value="Unassembled WGS sequence"/>
</dbReference>
<comment type="subcellular location">
    <subcellularLocation>
        <location evidence="11">Cytoplasm</location>
    </subcellularLocation>
</comment>
<dbReference type="RefSeq" id="WP_327601158.1">
    <property type="nucleotide sequence ID" value="NZ_JAYXHS010000005.1"/>
</dbReference>
<keyword evidence="9 11" id="KW-0460">Magnesium</keyword>